<protein>
    <submittedName>
        <fullName evidence="1">Kynurenine formamidase</fullName>
    </submittedName>
</protein>
<dbReference type="InterPro" id="IPR037175">
    <property type="entry name" value="KFase_sf"/>
</dbReference>
<name>A0ABP9X738_9CHLR</name>
<dbReference type="Pfam" id="PF04199">
    <property type="entry name" value="Cyclase"/>
    <property type="match status" value="1"/>
</dbReference>
<dbReference type="InterPro" id="IPR007325">
    <property type="entry name" value="KFase/CYL"/>
</dbReference>
<evidence type="ECO:0000313" key="2">
    <source>
        <dbReference type="Proteomes" id="UP001428290"/>
    </source>
</evidence>
<sequence length="219" mass="24258">MAQFIDLSHIVEAGMITYKGLPAPIICDFLSREASRNNYAEGTEFHIGKIELVANTGTYLDSPFHRFADGKDLSELTLTQIAELEAVLIRHDLANGRAIEAEAFAGLDLKGKAVLVNTNWSQHWRTDQYFEGHPYLTAAAAEYLVQAQATLVGIDSYNIDNTDTNTRPVHTILLGNNIPIVEHLCQLDQLPSSGFHFSAVPVKVKQFGTFPVRAYARID</sequence>
<dbReference type="PANTHER" id="PTHR31118:SF32">
    <property type="entry name" value="KYNURENINE FORMAMIDASE"/>
    <property type="match status" value="1"/>
</dbReference>
<accession>A0ABP9X738</accession>
<organism evidence="1 2">
    <name type="scientific">Herpetosiphon gulosus</name>
    <dbReference type="NCBI Taxonomy" id="1973496"/>
    <lineage>
        <taxon>Bacteria</taxon>
        <taxon>Bacillati</taxon>
        <taxon>Chloroflexota</taxon>
        <taxon>Chloroflexia</taxon>
        <taxon>Herpetosiphonales</taxon>
        <taxon>Herpetosiphonaceae</taxon>
        <taxon>Herpetosiphon</taxon>
    </lineage>
</organism>
<evidence type="ECO:0000313" key="1">
    <source>
        <dbReference type="EMBL" id="GAA5531183.1"/>
    </source>
</evidence>
<dbReference type="Gene3D" id="3.50.30.50">
    <property type="entry name" value="Putative cyclase"/>
    <property type="match status" value="1"/>
</dbReference>
<proteinExistence type="predicted"/>
<gene>
    <name evidence="1" type="primary">kynB_2</name>
    <name evidence="1" type="ORF">Hgul01_05008</name>
</gene>
<dbReference type="EMBL" id="BAABRU010000035">
    <property type="protein sequence ID" value="GAA5531183.1"/>
    <property type="molecule type" value="Genomic_DNA"/>
</dbReference>
<dbReference type="Proteomes" id="UP001428290">
    <property type="component" value="Unassembled WGS sequence"/>
</dbReference>
<comment type="caution">
    <text evidence="1">The sequence shown here is derived from an EMBL/GenBank/DDBJ whole genome shotgun (WGS) entry which is preliminary data.</text>
</comment>
<reference evidence="1 2" key="1">
    <citation type="submission" date="2024-02" db="EMBL/GenBank/DDBJ databases">
        <title>Herpetosiphon gulosus NBRC 112829.</title>
        <authorList>
            <person name="Ichikawa N."/>
            <person name="Katano-Makiyama Y."/>
            <person name="Hidaka K."/>
        </authorList>
    </citation>
    <scope>NUCLEOTIDE SEQUENCE [LARGE SCALE GENOMIC DNA]</scope>
    <source>
        <strain evidence="1 2">NBRC 112829</strain>
    </source>
</reference>
<dbReference type="PANTHER" id="PTHR31118">
    <property type="entry name" value="CYCLASE-LIKE PROTEIN 2"/>
    <property type="match status" value="1"/>
</dbReference>
<dbReference type="RefSeq" id="WP_345724760.1">
    <property type="nucleotide sequence ID" value="NZ_BAABRU010000035.1"/>
</dbReference>
<dbReference type="SUPFAM" id="SSF102198">
    <property type="entry name" value="Putative cyclase"/>
    <property type="match status" value="1"/>
</dbReference>
<keyword evidence="2" id="KW-1185">Reference proteome</keyword>